<gene>
    <name evidence="13" type="ORF">NEMVEDRAFT_v1g93844</name>
</gene>
<dbReference type="SUPFAM" id="SSF48508">
    <property type="entry name" value="Nuclear receptor ligand-binding domain"/>
    <property type="match status" value="1"/>
</dbReference>
<dbReference type="SMART" id="SM00430">
    <property type="entry name" value="HOLI"/>
    <property type="match status" value="1"/>
</dbReference>
<dbReference type="PANTHER" id="PTHR48092">
    <property type="entry name" value="KNIRPS-RELATED PROTEIN-RELATED"/>
    <property type="match status" value="1"/>
</dbReference>
<proteinExistence type="inferred from homology"/>
<keyword evidence="5 9" id="KW-0238">DNA-binding</keyword>
<dbReference type="InterPro" id="IPR000536">
    <property type="entry name" value="Nucl_hrmn_rcpt_lig-bd"/>
</dbReference>
<dbReference type="CDD" id="cd06916">
    <property type="entry name" value="NR_DBD_like"/>
    <property type="match status" value="1"/>
</dbReference>
<evidence type="ECO:0000256" key="9">
    <source>
        <dbReference type="RuleBase" id="RU004334"/>
    </source>
</evidence>
<keyword evidence="2 9" id="KW-0863">Zinc-finger</keyword>
<dbReference type="Pfam" id="PF00105">
    <property type="entry name" value="zf-C4"/>
    <property type="match status" value="1"/>
</dbReference>
<sequence length="307" mass="34422">MASEEKCAVCGDESSGYHYGAYTCEGCKSFFKRTVQRGLVKKYSCVRSNQNQCPMDKNSRAKCQACRLQRCFDAGMVLNGVRKEKKRGGRSFYTLKSDPNETPTTEKLPSPTPSSPDTAHIDSTSISPLLRDLLASNPCFLLIRLSNAITKELHIIVDWAKLVPGFKDLCQEDQITLLTAAGMELVVFRVIFRSIPLPNYIYMTTTTCLQREGCYEILNKEIVDMLLDVVDRLRSVGLDTVEFACLMAILLADPENPGLLEKPKVEELRTSFLSGLKLHVETVYPSQPERLAKILLRLPALRDVCTK</sequence>
<keyword evidence="8 9" id="KW-0539">Nucleus</keyword>
<dbReference type="InterPro" id="IPR050200">
    <property type="entry name" value="Nuclear_hormone_rcpt_NR3"/>
</dbReference>
<dbReference type="PhylomeDB" id="A7RUL3"/>
<evidence type="ECO:0000256" key="7">
    <source>
        <dbReference type="ARBA" id="ARBA00023170"/>
    </source>
</evidence>
<dbReference type="SUPFAM" id="SSF57716">
    <property type="entry name" value="Glucocorticoid receptor-like (DNA-binding domain)"/>
    <property type="match status" value="1"/>
</dbReference>
<dbReference type="AlphaFoldDB" id="A7RUL3"/>
<evidence type="ECO:0000256" key="3">
    <source>
        <dbReference type="ARBA" id="ARBA00022833"/>
    </source>
</evidence>
<keyword evidence="4 9" id="KW-0805">Transcription regulation</keyword>
<evidence type="ECO:0000256" key="10">
    <source>
        <dbReference type="SAM" id="MobiDB-lite"/>
    </source>
</evidence>
<dbReference type="GO" id="GO:0006357">
    <property type="term" value="P:regulation of transcription by RNA polymerase II"/>
    <property type="evidence" value="ECO:0000318"/>
    <property type="project" value="GO_Central"/>
</dbReference>
<keyword evidence="1 9" id="KW-0479">Metal-binding</keyword>
<dbReference type="PRINTS" id="PR00047">
    <property type="entry name" value="STROIDFINGER"/>
</dbReference>
<evidence type="ECO:0000259" key="12">
    <source>
        <dbReference type="PROSITE" id="PS51843"/>
    </source>
</evidence>
<dbReference type="STRING" id="45351.A7RUL3"/>
<evidence type="ECO:0000256" key="8">
    <source>
        <dbReference type="ARBA" id="ARBA00023242"/>
    </source>
</evidence>
<evidence type="ECO:0000256" key="6">
    <source>
        <dbReference type="ARBA" id="ARBA00023163"/>
    </source>
</evidence>
<dbReference type="SMART" id="SM00399">
    <property type="entry name" value="ZnF_C4"/>
    <property type="match status" value="1"/>
</dbReference>
<keyword evidence="3 9" id="KW-0862">Zinc</keyword>
<organism evidence="13 14">
    <name type="scientific">Nematostella vectensis</name>
    <name type="common">Starlet sea anemone</name>
    <dbReference type="NCBI Taxonomy" id="45351"/>
    <lineage>
        <taxon>Eukaryota</taxon>
        <taxon>Metazoa</taxon>
        <taxon>Cnidaria</taxon>
        <taxon>Anthozoa</taxon>
        <taxon>Hexacorallia</taxon>
        <taxon>Actiniaria</taxon>
        <taxon>Edwardsiidae</taxon>
        <taxon>Nematostella</taxon>
    </lineage>
</organism>
<dbReference type="Gene3D" id="1.10.565.10">
    <property type="entry name" value="Retinoid X Receptor"/>
    <property type="match status" value="1"/>
</dbReference>
<comment type="similarity">
    <text evidence="9">Belongs to the nuclear hormone receptor family.</text>
</comment>
<dbReference type="Gene3D" id="3.30.50.10">
    <property type="entry name" value="Erythroid Transcription Factor GATA-1, subunit A"/>
    <property type="match status" value="1"/>
</dbReference>
<evidence type="ECO:0000256" key="4">
    <source>
        <dbReference type="ARBA" id="ARBA00023015"/>
    </source>
</evidence>
<dbReference type="GO" id="GO:0004879">
    <property type="term" value="F:nuclear receptor activity"/>
    <property type="evidence" value="ECO:0007669"/>
    <property type="project" value="InterPro"/>
</dbReference>
<feature type="region of interest" description="Disordered" evidence="10">
    <location>
        <begin position="91"/>
        <end position="121"/>
    </location>
</feature>
<feature type="non-terminal residue" evidence="13">
    <location>
        <position position="307"/>
    </location>
</feature>
<protein>
    <submittedName>
        <fullName evidence="13">Uncharacterized protein</fullName>
    </submittedName>
</protein>
<comment type="subcellular location">
    <subcellularLocation>
        <location evidence="9">Nucleus</location>
    </subcellularLocation>
</comment>
<dbReference type="eggNOG" id="KOG3575">
    <property type="taxonomic scope" value="Eukaryota"/>
</dbReference>
<dbReference type="GO" id="GO:0005634">
    <property type="term" value="C:nucleus"/>
    <property type="evidence" value="ECO:0000318"/>
    <property type="project" value="GO_Central"/>
</dbReference>
<evidence type="ECO:0000313" key="13">
    <source>
        <dbReference type="EMBL" id="EDO44874.1"/>
    </source>
</evidence>
<dbReference type="EMBL" id="DS469540">
    <property type="protein sequence ID" value="EDO44874.1"/>
    <property type="molecule type" value="Genomic_DNA"/>
</dbReference>
<dbReference type="PROSITE" id="PS00031">
    <property type="entry name" value="NUCLEAR_REC_DBD_1"/>
    <property type="match status" value="1"/>
</dbReference>
<dbReference type="Proteomes" id="UP000001593">
    <property type="component" value="Unassembled WGS sequence"/>
</dbReference>
<dbReference type="CDD" id="cd06930">
    <property type="entry name" value="NR_LBD_F2"/>
    <property type="match status" value="1"/>
</dbReference>
<dbReference type="InterPro" id="IPR001723">
    <property type="entry name" value="Nuclear_hrmn_rcpt"/>
</dbReference>
<dbReference type="Pfam" id="PF00104">
    <property type="entry name" value="Hormone_recep"/>
    <property type="match status" value="1"/>
</dbReference>
<keyword evidence="6 9" id="KW-0804">Transcription</keyword>
<dbReference type="GO" id="GO:0008270">
    <property type="term" value="F:zinc ion binding"/>
    <property type="evidence" value="ECO:0007669"/>
    <property type="project" value="UniProtKB-KW"/>
</dbReference>
<evidence type="ECO:0000256" key="5">
    <source>
        <dbReference type="ARBA" id="ARBA00023125"/>
    </source>
</evidence>
<dbReference type="InParanoid" id="A7RUL3"/>
<feature type="domain" description="Nuclear receptor" evidence="11">
    <location>
        <begin position="4"/>
        <end position="83"/>
    </location>
</feature>
<dbReference type="PRINTS" id="PR00398">
    <property type="entry name" value="STRDHORMONER"/>
</dbReference>
<dbReference type="InterPro" id="IPR035500">
    <property type="entry name" value="NHR-like_dom_sf"/>
</dbReference>
<feature type="domain" description="NR LBD" evidence="12">
    <location>
        <begin position="111"/>
        <end position="307"/>
    </location>
</feature>
<dbReference type="PROSITE" id="PS51843">
    <property type="entry name" value="NR_LBD"/>
    <property type="match status" value="1"/>
</dbReference>
<dbReference type="PRINTS" id="PR01284">
    <property type="entry name" value="NUCLEARECPTR"/>
</dbReference>
<reference evidence="13 14" key="1">
    <citation type="journal article" date="2007" name="Science">
        <title>Sea anemone genome reveals ancestral eumetazoan gene repertoire and genomic organization.</title>
        <authorList>
            <person name="Putnam N.H."/>
            <person name="Srivastava M."/>
            <person name="Hellsten U."/>
            <person name="Dirks B."/>
            <person name="Chapman J."/>
            <person name="Salamov A."/>
            <person name="Terry A."/>
            <person name="Shapiro H."/>
            <person name="Lindquist E."/>
            <person name="Kapitonov V.V."/>
            <person name="Jurka J."/>
            <person name="Genikhovich G."/>
            <person name="Grigoriev I.V."/>
            <person name="Lucas S.M."/>
            <person name="Steele R.E."/>
            <person name="Finnerty J.R."/>
            <person name="Technau U."/>
            <person name="Martindale M.Q."/>
            <person name="Rokhsar D.S."/>
        </authorList>
    </citation>
    <scope>NUCLEOTIDE SEQUENCE [LARGE SCALE GENOMIC DNA]</scope>
    <source>
        <strain evidence="14">CH2 X CH6</strain>
    </source>
</reference>
<dbReference type="PROSITE" id="PS51030">
    <property type="entry name" value="NUCLEAR_REC_DBD_2"/>
    <property type="match status" value="1"/>
</dbReference>
<dbReference type="InterPro" id="IPR003070">
    <property type="entry name" value="NR4A1-3"/>
</dbReference>
<dbReference type="InterPro" id="IPR013088">
    <property type="entry name" value="Znf_NHR/GATA"/>
</dbReference>
<evidence type="ECO:0000256" key="2">
    <source>
        <dbReference type="ARBA" id="ARBA00022771"/>
    </source>
</evidence>
<evidence type="ECO:0000259" key="11">
    <source>
        <dbReference type="PROSITE" id="PS51030"/>
    </source>
</evidence>
<accession>A7RUL3</accession>
<keyword evidence="14" id="KW-1185">Reference proteome</keyword>
<evidence type="ECO:0000313" key="14">
    <source>
        <dbReference type="Proteomes" id="UP000001593"/>
    </source>
</evidence>
<evidence type="ECO:0000256" key="1">
    <source>
        <dbReference type="ARBA" id="ARBA00022723"/>
    </source>
</evidence>
<keyword evidence="7 9" id="KW-0675">Receptor</keyword>
<dbReference type="InterPro" id="IPR001628">
    <property type="entry name" value="Znf_hrmn_rcpt"/>
</dbReference>
<dbReference type="GO" id="GO:0034056">
    <property type="term" value="F:estrogen response element binding"/>
    <property type="evidence" value="ECO:0000318"/>
    <property type="project" value="GO_Central"/>
</dbReference>
<dbReference type="HOGENOM" id="CLU_007368_5_3_1"/>
<dbReference type="OMA" id="RTIMKNQ"/>
<name>A7RUL3_NEMVE</name>